<dbReference type="STRING" id="1770053.SAMN05216551_109129"/>
<dbReference type="AlphaFoldDB" id="A0A1H2PT07"/>
<dbReference type="EMBL" id="FNLO01000009">
    <property type="protein sequence ID" value="SDV49781.1"/>
    <property type="molecule type" value="Genomic_DNA"/>
</dbReference>
<dbReference type="OrthoDB" id="10018675at2"/>
<gene>
    <name evidence="1" type="ORF">SAMN05216551_109129</name>
</gene>
<protein>
    <submittedName>
        <fullName evidence="1">Uncharacterized protein</fullName>
    </submittedName>
</protein>
<reference evidence="2" key="1">
    <citation type="submission" date="2016-09" db="EMBL/GenBank/DDBJ databases">
        <authorList>
            <person name="Varghese N."/>
            <person name="Submissions S."/>
        </authorList>
    </citation>
    <scope>NUCLEOTIDE SEQUENCE [LARGE SCALE GENOMIC DNA]</scope>
    <source>
        <strain evidence="2">JS23</strain>
    </source>
</reference>
<accession>A0A1H2PT07</accession>
<proteinExistence type="predicted"/>
<keyword evidence="2" id="KW-1185">Reference proteome</keyword>
<organism evidence="1 2">
    <name type="scientific">Chitinasiproducens palmae</name>
    <dbReference type="NCBI Taxonomy" id="1770053"/>
    <lineage>
        <taxon>Bacteria</taxon>
        <taxon>Pseudomonadati</taxon>
        <taxon>Pseudomonadota</taxon>
        <taxon>Betaproteobacteria</taxon>
        <taxon>Burkholderiales</taxon>
        <taxon>Burkholderiaceae</taxon>
        <taxon>Chitinasiproducens</taxon>
    </lineage>
</organism>
<sequence length="341" mass="36559">MSNDYDEANGYRGIPVLGEIGDGDSIHFYGEREKAHFESLSARQQALERVRATRAALAQQAAVPKGTACVVTADHHYDCNEVVRAFSNRADAEAFAERCRSYDDTEPEWPDESDNESIKRWTPARVAWIDGHPAGLSSRPDSYSVHEVSAIGFAAAPDAPAAQGQEAVPTDEDLTVIANEHGSYEGEDDTWHFHWSSLMDLLRAVAGPAGAIRDLAEVLSPVAGSVTAAPQPVEQAAGALSGERIQEIAREHGTGGWQSLDDMMRFARAILAAAAPAPLHQSAISAGNDTLVSPVIRDAFVKHFGSDADWLDAPGSWFTEGFRAALAARNAESDGGQKVKP</sequence>
<name>A0A1H2PT07_9BURK</name>
<evidence type="ECO:0000313" key="1">
    <source>
        <dbReference type="EMBL" id="SDV49781.1"/>
    </source>
</evidence>
<evidence type="ECO:0000313" key="2">
    <source>
        <dbReference type="Proteomes" id="UP000243719"/>
    </source>
</evidence>
<dbReference type="Proteomes" id="UP000243719">
    <property type="component" value="Unassembled WGS sequence"/>
</dbReference>
<dbReference type="RefSeq" id="WP_091910268.1">
    <property type="nucleotide sequence ID" value="NZ_FNLO01000009.1"/>
</dbReference>